<feature type="transmembrane region" description="Helical" evidence="1">
    <location>
        <begin position="30"/>
        <end position="52"/>
    </location>
</feature>
<keyword evidence="3" id="KW-1185">Reference proteome</keyword>
<accession>A0ABT5W3P9</accession>
<organism evidence="2 3">
    <name type="scientific">Anoxybacteroides rupiense</name>
    <dbReference type="NCBI Taxonomy" id="311460"/>
    <lineage>
        <taxon>Bacteria</taxon>
        <taxon>Bacillati</taxon>
        <taxon>Bacillota</taxon>
        <taxon>Bacilli</taxon>
        <taxon>Bacillales</taxon>
        <taxon>Anoxybacillaceae</taxon>
        <taxon>Anoxybacteroides</taxon>
    </lineage>
</organism>
<dbReference type="EMBL" id="JAQOTG010000006">
    <property type="protein sequence ID" value="MDE8563946.1"/>
    <property type="molecule type" value="Genomic_DNA"/>
</dbReference>
<keyword evidence="1" id="KW-1133">Transmembrane helix</keyword>
<proteinExistence type="predicted"/>
<evidence type="ECO:0000256" key="1">
    <source>
        <dbReference type="SAM" id="Phobius"/>
    </source>
</evidence>
<keyword evidence="1" id="KW-0472">Membrane</keyword>
<evidence type="ECO:0000313" key="2">
    <source>
        <dbReference type="EMBL" id="MDE8563946.1"/>
    </source>
</evidence>
<evidence type="ECO:0000313" key="3">
    <source>
        <dbReference type="Proteomes" id="UP001213979"/>
    </source>
</evidence>
<keyword evidence="1" id="KW-0812">Transmembrane</keyword>
<comment type="caution">
    <text evidence="2">The sequence shown here is derived from an EMBL/GenBank/DDBJ whole genome shotgun (WGS) entry which is preliminary data.</text>
</comment>
<dbReference type="Proteomes" id="UP001213979">
    <property type="component" value="Unassembled WGS sequence"/>
</dbReference>
<sequence>MQKISNSVPLTSVVDLMQGGWTGKLFVSDLLFDFIFLAVLYVGSILIGTRYFRWQEQKNP</sequence>
<name>A0ABT5W3P9_9BACL</name>
<protein>
    <submittedName>
        <fullName evidence="2">Uncharacterized protein</fullName>
    </submittedName>
</protein>
<reference evidence="2 3" key="1">
    <citation type="submission" date="2023-01" db="EMBL/GenBank/DDBJ databases">
        <title>Genome-based reclassification of Anoxybacillus geothermalis as a later heterotypic synonym of Anoxybacillus rupiensis.</title>
        <authorList>
            <person name="Inan Bektas K."/>
            <person name="Canakci S."/>
            <person name="Belduz A.A."/>
            <person name="Guler H.H."/>
        </authorList>
    </citation>
    <scope>NUCLEOTIDE SEQUENCE [LARGE SCALE GENOMIC DNA]</scope>
    <source>
        <strain evidence="2 3">DSM 17127</strain>
    </source>
</reference>
<gene>
    <name evidence="2" type="ORF">PNH38_08610</name>
</gene>